<dbReference type="EMBL" id="JAVDTR010000015">
    <property type="protein sequence ID" value="MDR6726218.1"/>
    <property type="molecule type" value="Genomic_DNA"/>
</dbReference>
<dbReference type="Proteomes" id="UP001254832">
    <property type="component" value="Unassembled WGS sequence"/>
</dbReference>
<evidence type="ECO:0000313" key="1">
    <source>
        <dbReference type="EMBL" id="MDR6726218.1"/>
    </source>
</evidence>
<reference evidence="1" key="1">
    <citation type="submission" date="2023-07" db="EMBL/GenBank/DDBJ databases">
        <title>Sorghum-associated microbial communities from plants grown in Nebraska, USA.</title>
        <authorList>
            <person name="Schachtman D."/>
        </authorList>
    </citation>
    <scope>NUCLEOTIDE SEQUENCE</scope>
    <source>
        <strain evidence="1">BE80</strain>
    </source>
</reference>
<sequence>MNTMKCPHSINVLENSEARILLIGEVANEFGVEVTDTPYDPEKSD</sequence>
<accession>A0AAP5H4J3</accession>
<gene>
    <name evidence="1" type="ORF">J2W91_004724</name>
</gene>
<evidence type="ECO:0000313" key="2">
    <source>
        <dbReference type="Proteomes" id="UP001254832"/>
    </source>
</evidence>
<dbReference type="AlphaFoldDB" id="A0AAP5H4J3"/>
<protein>
    <submittedName>
        <fullName evidence="1">Uncharacterized protein</fullName>
    </submittedName>
</protein>
<proteinExistence type="predicted"/>
<comment type="caution">
    <text evidence="1">The sequence shown here is derived from an EMBL/GenBank/DDBJ whole genome shotgun (WGS) entry which is preliminary data.</text>
</comment>
<name>A0AAP5H4J3_PAEAM</name>
<organism evidence="1 2">
    <name type="scientific">Paenibacillus amylolyticus</name>
    <dbReference type="NCBI Taxonomy" id="1451"/>
    <lineage>
        <taxon>Bacteria</taxon>
        <taxon>Bacillati</taxon>
        <taxon>Bacillota</taxon>
        <taxon>Bacilli</taxon>
        <taxon>Bacillales</taxon>
        <taxon>Paenibacillaceae</taxon>
        <taxon>Paenibacillus</taxon>
    </lineage>
</organism>